<comment type="caution">
    <text evidence="4">The sequence shown here is derived from an EMBL/GenBank/DDBJ whole genome shotgun (WGS) entry which is preliminary data.</text>
</comment>
<dbReference type="AlphaFoldDB" id="A0AAN9G525"/>
<dbReference type="PROSITE" id="PS00018">
    <property type="entry name" value="EF_HAND_1"/>
    <property type="match status" value="2"/>
</dbReference>
<dbReference type="Gene3D" id="1.10.238.10">
    <property type="entry name" value="EF-hand"/>
    <property type="match status" value="1"/>
</dbReference>
<dbReference type="InterPro" id="IPR011992">
    <property type="entry name" value="EF-hand-dom_pair"/>
</dbReference>
<dbReference type="GO" id="GO:0005509">
    <property type="term" value="F:calcium ion binding"/>
    <property type="evidence" value="ECO:0007669"/>
    <property type="project" value="InterPro"/>
</dbReference>
<feature type="chain" id="PRO_5042985839" description="EF-hand domain-containing protein" evidence="2">
    <location>
        <begin position="23"/>
        <end position="138"/>
    </location>
</feature>
<organism evidence="4 5">
    <name type="scientific">Littorina saxatilis</name>
    <dbReference type="NCBI Taxonomy" id="31220"/>
    <lineage>
        <taxon>Eukaryota</taxon>
        <taxon>Metazoa</taxon>
        <taxon>Spiralia</taxon>
        <taxon>Lophotrochozoa</taxon>
        <taxon>Mollusca</taxon>
        <taxon>Gastropoda</taxon>
        <taxon>Caenogastropoda</taxon>
        <taxon>Littorinimorpha</taxon>
        <taxon>Littorinoidea</taxon>
        <taxon>Littorinidae</taxon>
        <taxon>Littorina</taxon>
    </lineage>
</organism>
<dbReference type="Proteomes" id="UP001374579">
    <property type="component" value="Unassembled WGS sequence"/>
</dbReference>
<keyword evidence="1" id="KW-0106">Calcium</keyword>
<dbReference type="InterPro" id="IPR002048">
    <property type="entry name" value="EF_hand_dom"/>
</dbReference>
<reference evidence="4 5" key="1">
    <citation type="submission" date="2024-02" db="EMBL/GenBank/DDBJ databases">
        <title>Chromosome-scale genome assembly of the rough periwinkle Littorina saxatilis.</title>
        <authorList>
            <person name="De Jode A."/>
            <person name="Faria R."/>
            <person name="Formenti G."/>
            <person name="Sims Y."/>
            <person name="Smith T.P."/>
            <person name="Tracey A."/>
            <person name="Wood J.M.D."/>
            <person name="Zagrodzka Z.B."/>
            <person name="Johannesson K."/>
            <person name="Butlin R.K."/>
            <person name="Leder E.H."/>
        </authorList>
    </citation>
    <scope>NUCLEOTIDE SEQUENCE [LARGE SCALE GENOMIC DNA]</scope>
    <source>
        <strain evidence="4">Snail1</strain>
        <tissue evidence="4">Muscle</tissue>
    </source>
</reference>
<evidence type="ECO:0000256" key="2">
    <source>
        <dbReference type="SAM" id="SignalP"/>
    </source>
</evidence>
<evidence type="ECO:0000259" key="3">
    <source>
        <dbReference type="PROSITE" id="PS50222"/>
    </source>
</evidence>
<dbReference type="EMBL" id="JBAMIC010000014">
    <property type="protein sequence ID" value="KAK7095658.1"/>
    <property type="molecule type" value="Genomic_DNA"/>
</dbReference>
<proteinExistence type="predicted"/>
<gene>
    <name evidence="4" type="ORF">V1264_005038</name>
</gene>
<accession>A0AAN9G525</accession>
<evidence type="ECO:0000313" key="4">
    <source>
        <dbReference type="EMBL" id="KAK7095658.1"/>
    </source>
</evidence>
<dbReference type="SUPFAM" id="SSF47473">
    <property type="entry name" value="EF-hand"/>
    <property type="match status" value="1"/>
</dbReference>
<keyword evidence="5" id="KW-1185">Reference proteome</keyword>
<feature type="signal peptide" evidence="2">
    <location>
        <begin position="1"/>
        <end position="22"/>
    </location>
</feature>
<dbReference type="PROSITE" id="PS50222">
    <property type="entry name" value="EF_HAND_2"/>
    <property type="match status" value="1"/>
</dbReference>
<protein>
    <recommendedName>
        <fullName evidence="3">EF-hand domain-containing protein</fullName>
    </recommendedName>
</protein>
<keyword evidence="2" id="KW-0732">Signal</keyword>
<name>A0AAN9G525_9CAEN</name>
<feature type="domain" description="EF-hand" evidence="3">
    <location>
        <begin position="43"/>
        <end position="78"/>
    </location>
</feature>
<evidence type="ECO:0000313" key="5">
    <source>
        <dbReference type="Proteomes" id="UP001374579"/>
    </source>
</evidence>
<sequence>MRVAVLLAFAVCYAALPPKVTQTPGEAAAELFHDADTNSDGELHLMEMVQLFDRYDVNGDHKVTRGEYVNYTRHHEPDLVNMAKELYTVFDHDGDHTLQVSDFMHLFLLMNPNVTSDVVTEYTFIGYFTVLYTNLQSN</sequence>
<evidence type="ECO:0000256" key="1">
    <source>
        <dbReference type="ARBA" id="ARBA00022837"/>
    </source>
</evidence>
<dbReference type="InterPro" id="IPR018247">
    <property type="entry name" value="EF_Hand_1_Ca_BS"/>
</dbReference>